<gene>
    <name evidence="1" type="ORF">ABID41_001274</name>
</gene>
<accession>A0ABV2EGL0</accession>
<evidence type="ECO:0000313" key="1">
    <source>
        <dbReference type="EMBL" id="MET3526179.1"/>
    </source>
</evidence>
<protein>
    <submittedName>
        <fullName evidence="1">Uncharacterized protein</fullName>
    </submittedName>
</protein>
<dbReference type="RefSeq" id="WP_354297315.1">
    <property type="nucleotide sequence ID" value="NZ_JBEPLU010000001.1"/>
</dbReference>
<sequence length="114" mass="11901">MALFKQALAHDVPIVDGFGRPTPEFQRFVAALVGASGGSSPIPPDTYVRTGLMPGWGSPTGTVSRATFATYAAPTASATYNQAQIQAALTHLQVLSQHVAAQIADLKTLKAFTS</sequence>
<keyword evidence="2" id="KW-1185">Reference proteome</keyword>
<organism evidence="1 2">
    <name type="scientific">Phenylobacterium koreense</name>
    <dbReference type="NCBI Taxonomy" id="266125"/>
    <lineage>
        <taxon>Bacteria</taxon>
        <taxon>Pseudomonadati</taxon>
        <taxon>Pseudomonadota</taxon>
        <taxon>Alphaproteobacteria</taxon>
        <taxon>Caulobacterales</taxon>
        <taxon>Caulobacteraceae</taxon>
        <taxon>Phenylobacterium</taxon>
    </lineage>
</organism>
<dbReference type="Proteomes" id="UP001549110">
    <property type="component" value="Unassembled WGS sequence"/>
</dbReference>
<reference evidence="1 2" key="1">
    <citation type="submission" date="2024-06" db="EMBL/GenBank/DDBJ databases">
        <title>Genomic Encyclopedia of Type Strains, Phase IV (KMG-IV): sequencing the most valuable type-strain genomes for metagenomic binning, comparative biology and taxonomic classification.</title>
        <authorList>
            <person name="Goeker M."/>
        </authorList>
    </citation>
    <scope>NUCLEOTIDE SEQUENCE [LARGE SCALE GENOMIC DNA]</scope>
    <source>
        <strain evidence="1 2">DSM 17809</strain>
    </source>
</reference>
<dbReference type="EMBL" id="JBEPLU010000001">
    <property type="protein sequence ID" value="MET3526179.1"/>
    <property type="molecule type" value="Genomic_DNA"/>
</dbReference>
<proteinExistence type="predicted"/>
<name>A0ABV2EGL0_9CAUL</name>
<comment type="caution">
    <text evidence="1">The sequence shown here is derived from an EMBL/GenBank/DDBJ whole genome shotgun (WGS) entry which is preliminary data.</text>
</comment>
<dbReference type="Gene3D" id="6.10.140.940">
    <property type="match status" value="1"/>
</dbReference>
<evidence type="ECO:0000313" key="2">
    <source>
        <dbReference type="Proteomes" id="UP001549110"/>
    </source>
</evidence>